<dbReference type="InterPro" id="IPR013083">
    <property type="entry name" value="Znf_RING/FYVE/PHD"/>
</dbReference>
<dbReference type="GO" id="GO:0043067">
    <property type="term" value="P:regulation of programmed cell death"/>
    <property type="evidence" value="ECO:0007669"/>
    <property type="project" value="TreeGrafter"/>
</dbReference>
<evidence type="ECO:0000256" key="3">
    <source>
        <dbReference type="ARBA" id="ARBA00022833"/>
    </source>
</evidence>
<dbReference type="CDD" id="cd16649">
    <property type="entry name" value="mRING-HC-C3HC5_CGRF1-like"/>
    <property type="match status" value="1"/>
</dbReference>
<evidence type="ECO:0000313" key="7">
    <source>
        <dbReference type="Proteomes" id="UP000501690"/>
    </source>
</evidence>
<dbReference type="PANTHER" id="PTHR42647:SF12">
    <property type="entry name" value="BOI-RELATED E3 UBIQUITIN-PROTEIN LIGASE 2-RELATED"/>
    <property type="match status" value="1"/>
</dbReference>
<dbReference type="EMBL" id="CP039347">
    <property type="protein sequence ID" value="QCD85894.1"/>
    <property type="molecule type" value="Genomic_DNA"/>
</dbReference>
<dbReference type="Gramene" id="Vigun11g040700.1.v1.2">
    <property type="protein sequence ID" value="Vigun11g040700.1.v1.2"/>
    <property type="gene ID" value="Vigun11g040700.v1.2"/>
</dbReference>
<evidence type="ECO:0000256" key="1">
    <source>
        <dbReference type="ARBA" id="ARBA00022723"/>
    </source>
</evidence>
<dbReference type="PROSITE" id="PS50089">
    <property type="entry name" value="ZF_RING_2"/>
    <property type="match status" value="1"/>
</dbReference>
<organism evidence="6 7">
    <name type="scientific">Vigna unguiculata</name>
    <name type="common">Cowpea</name>
    <dbReference type="NCBI Taxonomy" id="3917"/>
    <lineage>
        <taxon>Eukaryota</taxon>
        <taxon>Viridiplantae</taxon>
        <taxon>Streptophyta</taxon>
        <taxon>Embryophyta</taxon>
        <taxon>Tracheophyta</taxon>
        <taxon>Spermatophyta</taxon>
        <taxon>Magnoliopsida</taxon>
        <taxon>eudicotyledons</taxon>
        <taxon>Gunneridae</taxon>
        <taxon>Pentapetalae</taxon>
        <taxon>rosids</taxon>
        <taxon>fabids</taxon>
        <taxon>Fabales</taxon>
        <taxon>Fabaceae</taxon>
        <taxon>Papilionoideae</taxon>
        <taxon>50 kb inversion clade</taxon>
        <taxon>NPAAA clade</taxon>
        <taxon>indigoferoid/millettioid clade</taxon>
        <taxon>Phaseoleae</taxon>
        <taxon>Vigna</taxon>
    </lineage>
</organism>
<evidence type="ECO:0000256" key="4">
    <source>
        <dbReference type="PROSITE-ProRule" id="PRU00175"/>
    </source>
</evidence>
<feature type="domain" description="RING-type" evidence="5">
    <location>
        <begin position="301"/>
        <end position="336"/>
    </location>
</feature>
<keyword evidence="7" id="KW-1185">Reference proteome</keyword>
<dbReference type="FunFam" id="3.30.40.10:FF:000239">
    <property type="entry name" value="probable BOI-related E3 ubiquitin-protein ligase 2"/>
    <property type="match status" value="1"/>
</dbReference>
<sequence>MAVEAPHFNISHPQQLIPNRETLTNPMDATIMNMYATQTGLGLGNHSMLPLSGTTTASETFFPPPHFSSLLHKPAVLESDNSTLSHNNVVPVSRKRSRDSIHDNNFPFHSYPQKKTDSFSFLGEDISSHIHRQQLDLDALVSQHMEKVRMELEEKRKRQARRLMESIEVEMAKRLRAKEEEILKIEKLNWVLEEKVRSLSIENQLWRDLAQTNEATANALRTNLEQVLAQVAAPPHTADEDAESCCGSSDEGWRTLATGAQDKEKEGCSEVKENIIIVNNNNNNEKNNYNDNEKSGGKRLCRKCEKEESCVLILPCRHLCVCTGCGSSLDSCPVCKSFKNASVHVNMTL</sequence>
<keyword evidence="1" id="KW-0479">Metal-binding</keyword>
<dbReference type="PANTHER" id="PTHR42647">
    <property type="entry name" value="SBP (S-RIBONUCLEASE BINDING PROTEIN) FAMILY PROTEIN"/>
    <property type="match status" value="1"/>
</dbReference>
<dbReference type="GO" id="GO:0008270">
    <property type="term" value="F:zinc ion binding"/>
    <property type="evidence" value="ECO:0007669"/>
    <property type="project" value="UniProtKB-KW"/>
</dbReference>
<dbReference type="Pfam" id="PF13920">
    <property type="entry name" value="zf-C3HC4_3"/>
    <property type="match status" value="1"/>
</dbReference>
<accession>A0A4D6LC51</accession>
<protein>
    <submittedName>
        <fullName evidence="6">Baculoviral IAP repeat-containing 2/3/4</fullName>
    </submittedName>
</protein>
<keyword evidence="2 4" id="KW-0863">Zinc-finger</keyword>
<evidence type="ECO:0000256" key="2">
    <source>
        <dbReference type="ARBA" id="ARBA00022771"/>
    </source>
</evidence>
<evidence type="ECO:0000259" key="5">
    <source>
        <dbReference type="PROSITE" id="PS50089"/>
    </source>
</evidence>
<gene>
    <name evidence="6" type="ORF">DEO72_LG3g415</name>
</gene>
<name>A0A4D6LC51_VIGUN</name>
<keyword evidence="3" id="KW-0862">Zinc</keyword>
<dbReference type="Gene3D" id="3.30.40.10">
    <property type="entry name" value="Zinc/RING finger domain, C3HC4 (zinc finger)"/>
    <property type="match status" value="1"/>
</dbReference>
<evidence type="ECO:0000313" key="6">
    <source>
        <dbReference type="EMBL" id="QCD85894.1"/>
    </source>
</evidence>
<proteinExistence type="predicted"/>
<dbReference type="AlphaFoldDB" id="A0A4D6LC51"/>
<dbReference type="OrthoDB" id="1711136at2759"/>
<dbReference type="GO" id="GO:0004842">
    <property type="term" value="F:ubiquitin-protein transferase activity"/>
    <property type="evidence" value="ECO:0007669"/>
    <property type="project" value="TreeGrafter"/>
</dbReference>
<reference evidence="6 7" key="1">
    <citation type="submission" date="2019-04" db="EMBL/GenBank/DDBJ databases">
        <title>An improved genome assembly and genetic linkage map for asparagus bean, Vigna unguiculata ssp. sesquipedialis.</title>
        <authorList>
            <person name="Xia Q."/>
            <person name="Zhang R."/>
            <person name="Dong Y."/>
        </authorList>
    </citation>
    <scope>NUCLEOTIDE SEQUENCE [LARGE SCALE GENOMIC DNA]</scope>
    <source>
        <tissue evidence="6">Leaf</tissue>
    </source>
</reference>
<dbReference type="Proteomes" id="UP000501690">
    <property type="component" value="Linkage Group LG3"/>
</dbReference>
<dbReference type="InterPro" id="IPR001841">
    <property type="entry name" value="Znf_RING"/>
</dbReference>